<organism evidence="1 2">
    <name type="scientific">Lichenicoccus roseus</name>
    <dbReference type="NCBI Taxonomy" id="2683649"/>
    <lineage>
        <taxon>Bacteria</taxon>
        <taxon>Pseudomonadati</taxon>
        <taxon>Pseudomonadota</taxon>
        <taxon>Alphaproteobacteria</taxon>
        <taxon>Acetobacterales</taxon>
        <taxon>Acetobacteraceae</taxon>
        <taxon>Lichenicoccus</taxon>
    </lineage>
</organism>
<dbReference type="RefSeq" id="WP_138326478.1">
    <property type="nucleotide sequence ID" value="NZ_VCDI01000004.1"/>
</dbReference>
<evidence type="ECO:0000313" key="1">
    <source>
        <dbReference type="EMBL" id="TLU72071.1"/>
    </source>
</evidence>
<protein>
    <submittedName>
        <fullName evidence="1">Uncharacterized protein</fullName>
    </submittedName>
</protein>
<keyword evidence="2" id="KW-1185">Reference proteome</keyword>
<evidence type="ECO:0000313" key="2">
    <source>
        <dbReference type="Proteomes" id="UP000305654"/>
    </source>
</evidence>
<dbReference type="OrthoDB" id="7272872at2"/>
<sequence>MAAPDPKIVTLVGQLAQASDRSQAEAVAAQLESVREQSVQPAVRLLLRRAQHEMAAGKRQSAVSDLDDALALQPDSALLWRERAAAHDLDGDLDAAVQDLGGSISRDASDVLAWQALSAVEEQRGNATAAWRAWQHVLTLDPMIVDGGHRLDQLRRKALGQPA</sequence>
<dbReference type="Gene3D" id="1.25.40.10">
    <property type="entry name" value="Tetratricopeptide repeat domain"/>
    <property type="match status" value="1"/>
</dbReference>
<dbReference type="InterPro" id="IPR011990">
    <property type="entry name" value="TPR-like_helical_dom_sf"/>
</dbReference>
<gene>
    <name evidence="1" type="ORF">FE263_13175</name>
</gene>
<dbReference type="EMBL" id="VCDI01000004">
    <property type="protein sequence ID" value="TLU72071.1"/>
    <property type="molecule type" value="Genomic_DNA"/>
</dbReference>
<reference evidence="1 2" key="1">
    <citation type="submission" date="2019-05" db="EMBL/GenBank/DDBJ databases">
        <authorList>
            <person name="Pankratov T."/>
            <person name="Grouzdev D."/>
        </authorList>
    </citation>
    <scope>NUCLEOTIDE SEQUENCE [LARGE SCALE GENOMIC DNA]</scope>
    <source>
        <strain evidence="1 2">KEBCLARHB70R</strain>
    </source>
</reference>
<name>A0A5R9J912_9PROT</name>
<dbReference type="AlphaFoldDB" id="A0A5R9J912"/>
<proteinExistence type="predicted"/>
<accession>A0A5R9J912</accession>
<dbReference type="Proteomes" id="UP000305654">
    <property type="component" value="Unassembled WGS sequence"/>
</dbReference>
<dbReference type="SUPFAM" id="SSF48452">
    <property type="entry name" value="TPR-like"/>
    <property type="match status" value="1"/>
</dbReference>
<comment type="caution">
    <text evidence="1">The sequence shown here is derived from an EMBL/GenBank/DDBJ whole genome shotgun (WGS) entry which is preliminary data.</text>
</comment>